<organism evidence="1 2">
    <name type="scientific">Bacillus pumilus</name>
    <name type="common">Bacillus mesentericus</name>
    <dbReference type="NCBI Taxonomy" id="1408"/>
    <lineage>
        <taxon>Bacteria</taxon>
        <taxon>Bacillati</taxon>
        <taxon>Bacillota</taxon>
        <taxon>Bacilli</taxon>
        <taxon>Bacillales</taxon>
        <taxon>Bacillaceae</taxon>
        <taxon>Bacillus</taxon>
    </lineage>
</organism>
<reference evidence="1 2" key="1">
    <citation type="submission" date="2014-12" db="EMBL/GenBank/DDBJ databases">
        <title>Draft Genome Sequences of Five Spore-Forming Food Isolates of Bacillus pumilus.</title>
        <authorList>
            <person name="de Jong A."/>
            <person name="van Heel A.J."/>
            <person name="Montalban-Lopez M."/>
            <person name="Krawczyk A.O."/>
            <person name="Berendsen E.M."/>
            <person name="Wells-Bennik M."/>
            <person name="Kuipers O.P."/>
        </authorList>
    </citation>
    <scope>NUCLEOTIDE SEQUENCE [LARGE SCALE GENOMIC DNA]</scope>
    <source>
        <strain evidence="1 2">B4127</strain>
    </source>
</reference>
<proteinExistence type="predicted"/>
<dbReference type="EMBL" id="JXCL01000045">
    <property type="protein sequence ID" value="KIL10159.1"/>
    <property type="molecule type" value="Genomic_DNA"/>
</dbReference>
<comment type="caution">
    <text evidence="1">The sequence shown here is derived from an EMBL/GenBank/DDBJ whole genome shotgun (WGS) entry which is preliminary data.</text>
</comment>
<evidence type="ECO:0000313" key="1">
    <source>
        <dbReference type="EMBL" id="KIL10159.1"/>
    </source>
</evidence>
<accession>A0AB34QNX6</accession>
<name>A0AB34QNX6_BACPU</name>
<evidence type="ECO:0008006" key="3">
    <source>
        <dbReference type="Google" id="ProtNLM"/>
    </source>
</evidence>
<dbReference type="AlphaFoldDB" id="A0AB34QNX6"/>
<dbReference type="Proteomes" id="UP000031978">
    <property type="component" value="Unassembled WGS sequence"/>
</dbReference>
<sequence length="37" mass="4671">MSMLRQNYLPFFSPQYEHHQKAYFHSRNEKTHTKIFK</sequence>
<evidence type="ECO:0000313" key="2">
    <source>
        <dbReference type="Proteomes" id="UP000031978"/>
    </source>
</evidence>
<protein>
    <recommendedName>
        <fullName evidence="3">Cytosolic protein</fullName>
    </recommendedName>
</protein>
<gene>
    <name evidence="1" type="ORF">B4127_3098</name>
</gene>